<dbReference type="RefSeq" id="WP_111348376.1">
    <property type="nucleotide sequence ID" value="NZ_QHHQ01000004.1"/>
</dbReference>
<dbReference type="GO" id="GO:0004197">
    <property type="term" value="F:cysteine-type endopeptidase activity"/>
    <property type="evidence" value="ECO:0007669"/>
    <property type="project" value="InterPro"/>
</dbReference>
<feature type="domain" description="Apple" evidence="5">
    <location>
        <begin position="807"/>
        <end position="872"/>
    </location>
</feature>
<evidence type="ECO:0000256" key="1">
    <source>
        <dbReference type="ARBA" id="ARBA00022737"/>
    </source>
</evidence>
<dbReference type="Pfam" id="PF00656">
    <property type="entry name" value="Peptidase_C14"/>
    <property type="match status" value="1"/>
</dbReference>
<dbReference type="InterPro" id="IPR000177">
    <property type="entry name" value="Apple"/>
</dbReference>
<dbReference type="Gene3D" id="3.50.4.10">
    <property type="entry name" value="Hepatocyte Growth Factor"/>
    <property type="match status" value="1"/>
</dbReference>
<sequence>MCRALRVFAVLIGLIAIAPAAWSDARTDAITAAVEAGDKRYAILVGVGDYRQAPPVAFVKENLDQMEAMMTDVFFVKQSNIRRIEDPDRLDLAEIFGFEKGEPGSLAGLDIKEDNAELFVYFVGHGSRDLRASGTSDAASAEGFLLATNSRPSTLRHTAYSYDLLVENLDKVQKQRFPKGRVVVFMESCFSGETADGEPLNPSMAAALLAPSEGWDETADRFDVIAVSAAAADTPAYWDHQRHEGVFTGALVTGLRGEADTRAGNNDGVVSFEELRDWLSTSVPSRTAQLGKGRQTPQVSEHAEGALVRLARLEPSGGGTGDVENLSLEFELRELNLRADQVDARDWPALRTLDQDISDFVNRCDGDGCRVFLPTIIPLREVTEMHLSRCKAASEIAAKWMSAGSFRSVERLDALCVAPDVVAACVAGQDPASRACTCVADPFAPSCTAEAVAASTCPADAEAAAALAAETRSLAPLDDFAAASPDCAAETAATVASAREAVCAAGENDGGPVPAGLEACPFAVALRDRQSAQDACIAAYQEAKTGPAGTLARFLTEHEACPQYVNAVAERDGRINRAIQAAEIARSRAEREAAAATLGELSTTFSATLSDAAVKRLTDLGETLAVPTCSAAYKDAERGGADALARFATERSDCRTEVAAARDRLAGQRCRDEYEKVDARDPVELYRFAQGHPSCPTETADAERLIENIGRECIYDAQNGLSAQLDVINTALEKLGGCRRITLLSPALDGPYAGAEKTLRNLQRALALAAAQQAADPQPKPGPGYTPPPSYQPPANTPAPSSARSVAIYSGVDFYGSDLTSTGLGASSTMECAQICASNSRCSHFTYNAKANVCFPKYGYGRVEQFRGAHSGIILYPGQSAPVLRDDKGRVATATRTSQVY</sequence>
<dbReference type="InterPro" id="IPR003609">
    <property type="entry name" value="Pan_app"/>
</dbReference>
<dbReference type="Proteomes" id="UP000249590">
    <property type="component" value="Unassembled WGS sequence"/>
</dbReference>
<dbReference type="AlphaFoldDB" id="A0A8B2NS48"/>
<dbReference type="InterPro" id="IPR011600">
    <property type="entry name" value="Pept_C14_caspase"/>
</dbReference>
<dbReference type="GO" id="GO:0006508">
    <property type="term" value="P:proteolysis"/>
    <property type="evidence" value="ECO:0007669"/>
    <property type="project" value="InterPro"/>
</dbReference>
<keyword evidence="4" id="KW-0732">Signal</keyword>
<accession>A0A8B2NS48</accession>
<keyword evidence="7" id="KW-1185">Reference proteome</keyword>
<dbReference type="Pfam" id="PF14295">
    <property type="entry name" value="PAN_4"/>
    <property type="match status" value="1"/>
</dbReference>
<keyword evidence="2" id="KW-1015">Disulfide bond</keyword>
<keyword evidence="1" id="KW-0677">Repeat</keyword>
<organism evidence="6 7">
    <name type="scientific">Acuticoccus sediminis</name>
    <dbReference type="NCBI Taxonomy" id="2184697"/>
    <lineage>
        <taxon>Bacteria</taxon>
        <taxon>Pseudomonadati</taxon>
        <taxon>Pseudomonadota</taxon>
        <taxon>Alphaproteobacteria</taxon>
        <taxon>Hyphomicrobiales</taxon>
        <taxon>Amorphaceae</taxon>
        <taxon>Acuticoccus</taxon>
    </lineage>
</organism>
<name>A0A8B2NS48_9HYPH</name>
<dbReference type="GO" id="GO:0005576">
    <property type="term" value="C:extracellular region"/>
    <property type="evidence" value="ECO:0007669"/>
    <property type="project" value="InterPro"/>
</dbReference>
<dbReference type="EMBL" id="QHHQ01000004">
    <property type="protein sequence ID" value="RAH99953.1"/>
    <property type="molecule type" value="Genomic_DNA"/>
</dbReference>
<feature type="region of interest" description="Disordered" evidence="3">
    <location>
        <begin position="770"/>
        <end position="802"/>
    </location>
</feature>
<dbReference type="OrthoDB" id="9816009at2"/>
<feature type="chain" id="PRO_5033038401" description="Apple domain-containing protein" evidence="4">
    <location>
        <begin position="21"/>
        <end position="901"/>
    </location>
</feature>
<feature type="signal peptide" evidence="4">
    <location>
        <begin position="1"/>
        <end position="20"/>
    </location>
</feature>
<dbReference type="Gene3D" id="3.40.50.1460">
    <property type="match status" value="1"/>
</dbReference>
<evidence type="ECO:0000313" key="7">
    <source>
        <dbReference type="Proteomes" id="UP000249590"/>
    </source>
</evidence>
<gene>
    <name evidence="6" type="ORF">DLJ53_19645</name>
</gene>
<dbReference type="SMART" id="SM00223">
    <property type="entry name" value="APPLE"/>
    <property type="match status" value="1"/>
</dbReference>
<protein>
    <recommendedName>
        <fullName evidence="5">Apple domain-containing protein</fullName>
    </recommendedName>
</protein>
<evidence type="ECO:0000256" key="2">
    <source>
        <dbReference type="ARBA" id="ARBA00023157"/>
    </source>
</evidence>
<proteinExistence type="predicted"/>
<comment type="caution">
    <text evidence="6">The sequence shown here is derived from an EMBL/GenBank/DDBJ whole genome shotgun (WGS) entry which is preliminary data.</text>
</comment>
<reference evidence="6 7" key="1">
    <citation type="submission" date="2018-05" db="EMBL/GenBank/DDBJ databases">
        <title>Acuticoccus sediminis sp. nov., isolated from deep-sea sediment of Indian Ocean.</title>
        <authorList>
            <person name="Liu X."/>
            <person name="Lai Q."/>
            <person name="Du Y."/>
            <person name="Sun F."/>
            <person name="Zhang X."/>
            <person name="Wang S."/>
            <person name="Shao Z."/>
        </authorList>
    </citation>
    <scope>NUCLEOTIDE SEQUENCE [LARGE SCALE GENOMIC DNA]</scope>
    <source>
        <strain evidence="6 7">PTG4-2</strain>
    </source>
</reference>
<evidence type="ECO:0000259" key="5">
    <source>
        <dbReference type="SMART" id="SM00223"/>
    </source>
</evidence>
<dbReference type="CDD" id="cd01100">
    <property type="entry name" value="APPLE_Factor_XI_like"/>
    <property type="match status" value="1"/>
</dbReference>
<feature type="compositionally biased region" description="Pro residues" evidence="3">
    <location>
        <begin position="778"/>
        <end position="797"/>
    </location>
</feature>
<evidence type="ECO:0000256" key="4">
    <source>
        <dbReference type="SAM" id="SignalP"/>
    </source>
</evidence>
<evidence type="ECO:0000256" key="3">
    <source>
        <dbReference type="SAM" id="MobiDB-lite"/>
    </source>
</evidence>
<evidence type="ECO:0000313" key="6">
    <source>
        <dbReference type="EMBL" id="RAH99953.1"/>
    </source>
</evidence>